<dbReference type="PANTHER" id="PTHR36833:SF1">
    <property type="entry name" value="INTEGRAL MEMBRANE TRANSPORT PROTEIN"/>
    <property type="match status" value="1"/>
</dbReference>
<feature type="transmembrane region" description="Helical" evidence="2">
    <location>
        <begin position="136"/>
        <end position="158"/>
    </location>
</feature>
<dbReference type="Pfam" id="PF06182">
    <property type="entry name" value="ABC2_membrane_6"/>
    <property type="match status" value="1"/>
</dbReference>
<evidence type="ECO:0000256" key="2">
    <source>
        <dbReference type="SAM" id="Phobius"/>
    </source>
</evidence>
<protein>
    <submittedName>
        <fullName evidence="3">ABC transporter permease</fullName>
    </submittedName>
</protein>
<organism evidence="3 4">
    <name type="scientific">Streptomyces macrosporus</name>
    <dbReference type="NCBI Taxonomy" id="44032"/>
    <lineage>
        <taxon>Bacteria</taxon>
        <taxon>Bacillati</taxon>
        <taxon>Actinomycetota</taxon>
        <taxon>Actinomycetes</taxon>
        <taxon>Kitasatosporales</taxon>
        <taxon>Streptomycetaceae</taxon>
        <taxon>Streptomyces</taxon>
    </lineage>
</organism>
<feature type="transmembrane region" description="Helical" evidence="2">
    <location>
        <begin position="222"/>
        <end position="245"/>
    </location>
</feature>
<evidence type="ECO:0000313" key="3">
    <source>
        <dbReference type="EMBL" id="GAA2424697.1"/>
    </source>
</evidence>
<keyword evidence="2" id="KW-0472">Membrane</keyword>
<keyword evidence="2" id="KW-0812">Transmembrane</keyword>
<dbReference type="EMBL" id="BAAASZ010000003">
    <property type="protein sequence ID" value="GAA2424697.1"/>
    <property type="molecule type" value="Genomic_DNA"/>
</dbReference>
<dbReference type="PANTHER" id="PTHR36833">
    <property type="entry name" value="SLR0610 PROTEIN-RELATED"/>
    <property type="match status" value="1"/>
</dbReference>
<keyword evidence="4" id="KW-1185">Reference proteome</keyword>
<sequence>MTPATGPVPAAPPPSGSAPVGRLRRPARAWYVAWRITLLNLRAQLEYRAEFLLTIAFGIAWQSSVIVFAAVLLQRFPGMGGWSSEDVLLIVGMRMLSHALYVLVFGRVHSLSFLVQEGLVDAWLLRPMPVYRQAQLSSFPTNGLGDLAVGVTMFAFAVQQAEEPWTAGRVAFLVAGVVGGMLVESAVGTAMSCAAFRFPSTFYWSSWVEELMATFGGYPLSILPRAVSGVFTFVLPLAFIAYFPAGVLTGHGSSLGVPVWLAALSPLVGLALFVGARLLWNRSLRHYTGVNG</sequence>
<evidence type="ECO:0000256" key="1">
    <source>
        <dbReference type="SAM" id="MobiDB-lite"/>
    </source>
</evidence>
<reference evidence="3 4" key="1">
    <citation type="journal article" date="2019" name="Int. J. Syst. Evol. Microbiol.">
        <title>The Global Catalogue of Microorganisms (GCM) 10K type strain sequencing project: providing services to taxonomists for standard genome sequencing and annotation.</title>
        <authorList>
            <consortium name="The Broad Institute Genomics Platform"/>
            <consortium name="The Broad Institute Genome Sequencing Center for Infectious Disease"/>
            <person name="Wu L."/>
            <person name="Ma J."/>
        </authorList>
    </citation>
    <scope>NUCLEOTIDE SEQUENCE [LARGE SCALE GENOMIC DNA]</scope>
    <source>
        <strain evidence="3 4">JCM 6305</strain>
    </source>
</reference>
<proteinExistence type="predicted"/>
<dbReference type="Proteomes" id="UP001501638">
    <property type="component" value="Unassembled WGS sequence"/>
</dbReference>
<accession>A0ABN3JAI7</accession>
<feature type="transmembrane region" description="Helical" evidence="2">
    <location>
        <begin position="257"/>
        <end position="280"/>
    </location>
</feature>
<dbReference type="InterPro" id="IPR010390">
    <property type="entry name" value="ABC-2_transporter-like"/>
</dbReference>
<keyword evidence="2" id="KW-1133">Transmembrane helix</keyword>
<evidence type="ECO:0000313" key="4">
    <source>
        <dbReference type="Proteomes" id="UP001501638"/>
    </source>
</evidence>
<feature type="transmembrane region" description="Helical" evidence="2">
    <location>
        <begin position="170"/>
        <end position="196"/>
    </location>
</feature>
<gene>
    <name evidence="3" type="ORF">GCM10010405_03920</name>
</gene>
<feature type="region of interest" description="Disordered" evidence="1">
    <location>
        <begin position="1"/>
        <end position="21"/>
    </location>
</feature>
<feature type="transmembrane region" description="Helical" evidence="2">
    <location>
        <begin position="51"/>
        <end position="76"/>
    </location>
</feature>
<name>A0ABN3JAI7_9ACTN</name>
<comment type="caution">
    <text evidence="3">The sequence shown here is derived from an EMBL/GenBank/DDBJ whole genome shotgun (WGS) entry which is preliminary data.</text>
</comment>